<feature type="region of interest" description="Disordered" evidence="5">
    <location>
        <begin position="127"/>
        <end position="174"/>
    </location>
</feature>
<evidence type="ECO:0000256" key="4">
    <source>
        <dbReference type="ARBA" id="ARBA00022840"/>
    </source>
</evidence>
<dbReference type="CDD" id="cd07995">
    <property type="entry name" value="TPK"/>
    <property type="match status" value="1"/>
</dbReference>
<dbReference type="SUPFAM" id="SSF63999">
    <property type="entry name" value="Thiamin pyrophosphokinase, catalytic domain"/>
    <property type="match status" value="1"/>
</dbReference>
<dbReference type="InterPro" id="IPR007373">
    <property type="entry name" value="Thiamin_PyroPKinase_B1-bd"/>
</dbReference>
<feature type="compositionally biased region" description="Low complexity" evidence="5">
    <location>
        <begin position="151"/>
        <end position="162"/>
    </location>
</feature>
<dbReference type="Pfam" id="PF04265">
    <property type="entry name" value="TPK_B1_binding"/>
    <property type="match status" value="1"/>
</dbReference>
<dbReference type="SMART" id="SM00983">
    <property type="entry name" value="TPK_B1_binding"/>
    <property type="match status" value="1"/>
</dbReference>
<feature type="domain" description="Thiamin pyrophosphokinase thiamin-binding" evidence="6">
    <location>
        <begin position="335"/>
        <end position="398"/>
    </location>
</feature>
<keyword evidence="2" id="KW-0547">Nucleotide-binding</keyword>
<feature type="compositionally biased region" description="Basic and acidic residues" evidence="5">
    <location>
        <begin position="138"/>
        <end position="150"/>
    </location>
</feature>
<dbReference type="GO" id="GO:0006772">
    <property type="term" value="P:thiamine metabolic process"/>
    <property type="evidence" value="ECO:0007669"/>
    <property type="project" value="InterPro"/>
</dbReference>
<dbReference type="InterPro" id="IPR036371">
    <property type="entry name" value="TPK_B1-bd_sf"/>
</dbReference>
<dbReference type="Gene3D" id="3.40.50.10240">
    <property type="entry name" value="Thiamin pyrophosphokinase, catalytic domain"/>
    <property type="match status" value="1"/>
</dbReference>
<keyword evidence="4" id="KW-0067">ATP-binding</keyword>
<dbReference type="Gene3D" id="2.60.120.320">
    <property type="entry name" value="Thiamin pyrophosphokinase, thiamin-binding domain"/>
    <property type="match status" value="1"/>
</dbReference>
<evidence type="ECO:0000256" key="5">
    <source>
        <dbReference type="SAM" id="MobiDB-lite"/>
    </source>
</evidence>
<dbReference type="PANTHER" id="PTHR13622">
    <property type="entry name" value="THIAMIN PYROPHOSPHOKINASE"/>
    <property type="match status" value="1"/>
</dbReference>
<dbReference type="GO" id="GO:0004788">
    <property type="term" value="F:thiamine diphosphokinase activity"/>
    <property type="evidence" value="ECO:0007669"/>
    <property type="project" value="InterPro"/>
</dbReference>
<evidence type="ECO:0000259" key="6">
    <source>
        <dbReference type="SMART" id="SM00983"/>
    </source>
</evidence>
<keyword evidence="3" id="KW-0418">Kinase</keyword>
<dbReference type="GO" id="GO:0030975">
    <property type="term" value="F:thiamine binding"/>
    <property type="evidence" value="ECO:0007669"/>
    <property type="project" value="InterPro"/>
</dbReference>
<dbReference type="InterPro" id="IPR036759">
    <property type="entry name" value="TPK_catalytic_sf"/>
</dbReference>
<dbReference type="FunFam" id="2.60.120.320:FF:000001">
    <property type="entry name" value="Thiamine pyrophosphokinase"/>
    <property type="match status" value="1"/>
</dbReference>
<organism evidence="7 8">
    <name type="scientific">Polysphondylium violaceum</name>
    <dbReference type="NCBI Taxonomy" id="133409"/>
    <lineage>
        <taxon>Eukaryota</taxon>
        <taxon>Amoebozoa</taxon>
        <taxon>Evosea</taxon>
        <taxon>Eumycetozoa</taxon>
        <taxon>Dictyostelia</taxon>
        <taxon>Dictyosteliales</taxon>
        <taxon>Dictyosteliaceae</taxon>
        <taxon>Polysphondylium</taxon>
    </lineage>
</organism>
<comment type="caution">
    <text evidence="7">The sequence shown here is derived from an EMBL/GenBank/DDBJ whole genome shotgun (WGS) entry which is preliminary data.</text>
</comment>
<evidence type="ECO:0000256" key="3">
    <source>
        <dbReference type="ARBA" id="ARBA00022777"/>
    </source>
</evidence>
<evidence type="ECO:0000313" key="7">
    <source>
        <dbReference type="EMBL" id="KAF2069880.1"/>
    </source>
</evidence>
<dbReference type="Pfam" id="PF04263">
    <property type="entry name" value="TPK_catalytic"/>
    <property type="match status" value="1"/>
</dbReference>
<accession>A0A8J4PL14</accession>
<dbReference type="AlphaFoldDB" id="A0A8J4PL14"/>
<keyword evidence="1" id="KW-0808">Transferase</keyword>
<keyword evidence="8" id="KW-1185">Reference proteome</keyword>
<dbReference type="InterPro" id="IPR006282">
    <property type="entry name" value="Thi_PPkinase"/>
</dbReference>
<sequence length="409" mass="45166">MSETLSPSSSPATNTTSSPSNEEKPIKKWYCDEYGAYIYRDLEDTDEGSDVGDVDSSIELISLTTRDSSATTTQEYSDMLSGQMTSSSATVHKTLSSLTTITLESPESSHSTPLSYTPSIESPKKLEQLEQGESAQEQQHKDDSLEKDNQETTPATTTPSSETPKRSLGSSTLSLKRSQSLTDQNVLIIINNSISMLHIQYLWSKCSVKICADGGANKLFNMTQNRKDLEKWIPDYIKGDLDSLKDDVSEFYSKKGTTIIQDTSQDTTDLQKCMELVSELEENTGVRYNNIFIAGGLGGNTSHEMANLNTLFLYKDRKMILVSNTNVSWLLDSSQQHEIDCRVETKCSLLPLGQPVEKATTNGLKWNLVKQSLNFGGLVSTSNLSIDTKITVDASHPILFIVDTNDINN</sequence>
<dbReference type="OrthoDB" id="25149at2759"/>
<dbReference type="GO" id="GO:0005524">
    <property type="term" value="F:ATP binding"/>
    <property type="evidence" value="ECO:0007669"/>
    <property type="project" value="UniProtKB-KW"/>
</dbReference>
<dbReference type="InterPro" id="IPR007371">
    <property type="entry name" value="TPK_catalytic"/>
</dbReference>
<evidence type="ECO:0000256" key="1">
    <source>
        <dbReference type="ARBA" id="ARBA00022679"/>
    </source>
</evidence>
<reference evidence="7" key="1">
    <citation type="submission" date="2020-01" db="EMBL/GenBank/DDBJ databases">
        <title>Development of genomics and gene disruption for Polysphondylium violaceum indicates a role for the polyketide synthase stlB in stalk morphogenesis.</title>
        <authorList>
            <person name="Narita B."/>
            <person name="Kawabe Y."/>
            <person name="Kin K."/>
            <person name="Saito T."/>
            <person name="Gibbs R."/>
            <person name="Kuspa A."/>
            <person name="Muzny D."/>
            <person name="Queller D."/>
            <person name="Richards S."/>
            <person name="Strassman J."/>
            <person name="Sucgang R."/>
            <person name="Worley K."/>
            <person name="Schaap P."/>
        </authorList>
    </citation>
    <scope>NUCLEOTIDE SEQUENCE</scope>
    <source>
        <strain evidence="7">QSvi11</strain>
    </source>
</reference>
<dbReference type="GO" id="GO:0016301">
    <property type="term" value="F:kinase activity"/>
    <property type="evidence" value="ECO:0007669"/>
    <property type="project" value="UniProtKB-KW"/>
</dbReference>
<dbReference type="NCBIfam" id="TIGR01378">
    <property type="entry name" value="thi_PPkinase"/>
    <property type="match status" value="1"/>
</dbReference>
<feature type="compositionally biased region" description="Low complexity" evidence="5">
    <location>
        <begin position="1"/>
        <end position="20"/>
    </location>
</feature>
<evidence type="ECO:0000256" key="2">
    <source>
        <dbReference type="ARBA" id="ARBA00022741"/>
    </source>
</evidence>
<name>A0A8J4PL14_9MYCE</name>
<dbReference type="EMBL" id="AJWJ01000580">
    <property type="protein sequence ID" value="KAF2069880.1"/>
    <property type="molecule type" value="Genomic_DNA"/>
</dbReference>
<evidence type="ECO:0000313" key="8">
    <source>
        <dbReference type="Proteomes" id="UP000695562"/>
    </source>
</evidence>
<dbReference type="GO" id="GO:0009229">
    <property type="term" value="P:thiamine diphosphate biosynthetic process"/>
    <property type="evidence" value="ECO:0007669"/>
    <property type="project" value="InterPro"/>
</dbReference>
<feature type="region of interest" description="Disordered" evidence="5">
    <location>
        <begin position="1"/>
        <end position="25"/>
    </location>
</feature>
<dbReference type="PANTHER" id="PTHR13622:SF8">
    <property type="entry name" value="THIAMIN PYROPHOSPHOKINASE 1"/>
    <property type="match status" value="1"/>
</dbReference>
<protein>
    <recommendedName>
        <fullName evidence="6">Thiamin pyrophosphokinase thiamin-binding domain-containing protein</fullName>
    </recommendedName>
</protein>
<dbReference type="Proteomes" id="UP000695562">
    <property type="component" value="Unassembled WGS sequence"/>
</dbReference>
<dbReference type="SUPFAM" id="SSF63862">
    <property type="entry name" value="Thiamin pyrophosphokinase, substrate-binding domain"/>
    <property type="match status" value="1"/>
</dbReference>
<proteinExistence type="predicted"/>
<gene>
    <name evidence="7" type="ORF">CYY_008802</name>
</gene>